<evidence type="ECO:0000256" key="1">
    <source>
        <dbReference type="SAM" id="Phobius"/>
    </source>
</evidence>
<feature type="transmembrane region" description="Helical" evidence="1">
    <location>
        <begin position="106"/>
        <end position="126"/>
    </location>
</feature>
<dbReference type="EMBL" id="JAUKUD010000006">
    <property type="protein sequence ID" value="KAK0740761.1"/>
    <property type="molecule type" value="Genomic_DNA"/>
</dbReference>
<dbReference type="Proteomes" id="UP001172155">
    <property type="component" value="Unassembled WGS sequence"/>
</dbReference>
<feature type="domain" description="DUF2470" evidence="2">
    <location>
        <begin position="13"/>
        <end position="86"/>
    </location>
</feature>
<name>A0AA40JZS9_9PEZI</name>
<keyword evidence="1" id="KW-1133">Transmembrane helix</keyword>
<evidence type="ECO:0000313" key="4">
    <source>
        <dbReference type="Proteomes" id="UP001172155"/>
    </source>
</evidence>
<evidence type="ECO:0000313" key="3">
    <source>
        <dbReference type="EMBL" id="KAK0740761.1"/>
    </source>
</evidence>
<reference evidence="3" key="1">
    <citation type="submission" date="2023-06" db="EMBL/GenBank/DDBJ databases">
        <title>Genome-scale phylogeny and comparative genomics of the fungal order Sordariales.</title>
        <authorList>
            <consortium name="Lawrence Berkeley National Laboratory"/>
            <person name="Hensen N."/>
            <person name="Bonometti L."/>
            <person name="Westerberg I."/>
            <person name="Brannstrom I.O."/>
            <person name="Guillou S."/>
            <person name="Cros-Aarteil S."/>
            <person name="Calhoun S."/>
            <person name="Haridas S."/>
            <person name="Kuo A."/>
            <person name="Mondo S."/>
            <person name="Pangilinan J."/>
            <person name="Riley R."/>
            <person name="LaButti K."/>
            <person name="Andreopoulos B."/>
            <person name="Lipzen A."/>
            <person name="Chen C."/>
            <person name="Yanf M."/>
            <person name="Daum C."/>
            <person name="Ng V."/>
            <person name="Clum A."/>
            <person name="Steindorff A."/>
            <person name="Ohm R."/>
            <person name="Martin F."/>
            <person name="Silar P."/>
            <person name="Natvig D."/>
            <person name="Lalanne C."/>
            <person name="Gautier V."/>
            <person name="Ament-velasquez S.L."/>
            <person name="Kruys A."/>
            <person name="Hutchinson M.I."/>
            <person name="Powell A.J."/>
            <person name="Barry K."/>
            <person name="Miller A.N."/>
            <person name="Grigoriev I.V."/>
            <person name="Debuchy R."/>
            <person name="Gladieux P."/>
            <person name="Thoren M.H."/>
            <person name="Johannesson H."/>
        </authorList>
    </citation>
    <scope>NUCLEOTIDE SEQUENCE</scope>
    <source>
        <strain evidence="3">SMH3187-1</strain>
    </source>
</reference>
<dbReference type="InterPro" id="IPR019595">
    <property type="entry name" value="DUF2470"/>
</dbReference>
<organism evidence="3 4">
    <name type="scientific">Schizothecium vesticola</name>
    <dbReference type="NCBI Taxonomy" id="314040"/>
    <lineage>
        <taxon>Eukaryota</taxon>
        <taxon>Fungi</taxon>
        <taxon>Dikarya</taxon>
        <taxon>Ascomycota</taxon>
        <taxon>Pezizomycotina</taxon>
        <taxon>Sordariomycetes</taxon>
        <taxon>Sordariomycetidae</taxon>
        <taxon>Sordariales</taxon>
        <taxon>Schizotheciaceae</taxon>
        <taxon>Schizothecium</taxon>
    </lineage>
</organism>
<keyword evidence="4" id="KW-1185">Reference proteome</keyword>
<comment type="caution">
    <text evidence="3">The sequence shown here is derived from an EMBL/GenBank/DDBJ whole genome shotgun (WGS) entry which is preliminary data.</text>
</comment>
<dbReference type="Pfam" id="PF10615">
    <property type="entry name" value="DUF2470"/>
    <property type="match status" value="1"/>
</dbReference>
<protein>
    <recommendedName>
        <fullName evidence="2">DUF2470 domain-containing protein</fullName>
    </recommendedName>
</protein>
<gene>
    <name evidence="3" type="ORF">B0T18DRAFT_418664</name>
</gene>
<sequence>MADPIPPASKLHTITHMNADHRLDLAHILARHLASPAPLDPSTVSLSDISLTTLTITTTAPAATHHIPFTPPLASWNDRRARLIEMSLAARPAVVSRYLPPRGFDVVVFLGVLTYYSCYVLLRLGVFDDGGVAAGWLGWSPFPGGAEGFRWLVGTIAVPVLGIHVGEMWWFDRTRAGKYGVRRGSGVWWGWMGSVFFEGYPAFARFDGEVGRVKAGGDKGGKKE</sequence>
<dbReference type="Gene3D" id="3.20.180.10">
    <property type="entry name" value="PNP-oxidase-like"/>
    <property type="match status" value="1"/>
</dbReference>
<dbReference type="PANTHER" id="PTHR37783">
    <property type="entry name" value="MEMBRANE PROTEIN, PUTATIVE (AFU_ORTHOLOGUE AFUA_1G04315)-RELATED"/>
    <property type="match status" value="1"/>
</dbReference>
<keyword evidence="1" id="KW-0812">Transmembrane</keyword>
<dbReference type="AlphaFoldDB" id="A0AA40JZS9"/>
<evidence type="ECO:0000259" key="2">
    <source>
        <dbReference type="Pfam" id="PF10615"/>
    </source>
</evidence>
<accession>A0AA40JZS9</accession>
<feature type="transmembrane region" description="Helical" evidence="1">
    <location>
        <begin position="149"/>
        <end position="171"/>
    </location>
</feature>
<dbReference type="InterPro" id="IPR037119">
    <property type="entry name" value="Haem_oxidase_HugZ-like_sf"/>
</dbReference>
<dbReference type="PANTHER" id="PTHR37783:SF1">
    <property type="entry name" value="MEMBRANE PROTEIN, PUTATIVE (AFU_ORTHOLOGUE AFUA_1G04315)-RELATED"/>
    <property type="match status" value="1"/>
</dbReference>
<keyword evidence="1" id="KW-0472">Membrane</keyword>
<proteinExistence type="predicted"/>